<accession>A0A502HJ29</accession>
<dbReference type="SUPFAM" id="SSF46689">
    <property type="entry name" value="Homeodomain-like"/>
    <property type="match status" value="2"/>
</dbReference>
<feature type="domain" description="HTH araC/xylS-type" evidence="6">
    <location>
        <begin position="94"/>
        <end position="192"/>
    </location>
</feature>
<comment type="subcellular location">
    <subcellularLocation>
        <location evidence="1">Cytoplasm</location>
    </subcellularLocation>
</comment>
<dbReference type="PANTHER" id="PTHR46796">
    <property type="entry name" value="HTH-TYPE TRANSCRIPTIONAL ACTIVATOR RHAS-RELATED"/>
    <property type="match status" value="1"/>
</dbReference>
<dbReference type="InterPro" id="IPR018060">
    <property type="entry name" value="HTH_AraC"/>
</dbReference>
<dbReference type="PANTHER" id="PTHR46796:SF14">
    <property type="entry name" value="TRANSCRIPTIONAL REGULATORY PROTEIN"/>
    <property type="match status" value="1"/>
</dbReference>
<evidence type="ECO:0000256" key="4">
    <source>
        <dbReference type="ARBA" id="ARBA00023163"/>
    </source>
</evidence>
<dbReference type="Gene3D" id="1.10.10.60">
    <property type="entry name" value="Homeodomain-like"/>
    <property type="match status" value="2"/>
</dbReference>
<dbReference type="GO" id="GO:0043565">
    <property type="term" value="F:sequence-specific DNA binding"/>
    <property type="evidence" value="ECO:0007669"/>
    <property type="project" value="InterPro"/>
</dbReference>
<sequence length="199" mass="22809">MPRGVLNMPRNQTTNSSNVYLNLHQQHVGHDLKLEEKIEQNLRTILSSELPELSSDSINQIIFFTNEQLAHQKDDDIIKSLTPKFRGLAPWQERRAKGIIESRLNIGISVNQLASECSFSRSHFSRAFKLSTGITPHQYLLNLRIDKAKNLLSIQNLKIIDISTECGFSDSSHFTKVFSKLVGYTPSYWRRMTTGFMQN</sequence>
<dbReference type="EMBL" id="RCZE01000012">
    <property type="protein sequence ID" value="TPG74671.1"/>
    <property type="molecule type" value="Genomic_DNA"/>
</dbReference>
<dbReference type="InterPro" id="IPR009057">
    <property type="entry name" value="Homeodomain-like_sf"/>
</dbReference>
<dbReference type="SMART" id="SM00342">
    <property type="entry name" value="HTH_ARAC"/>
    <property type="match status" value="1"/>
</dbReference>
<keyword evidence="4" id="KW-0804">Transcription</keyword>
<name>A0A502HJ29_9PSED</name>
<proteinExistence type="predicted"/>
<evidence type="ECO:0000256" key="3">
    <source>
        <dbReference type="ARBA" id="ARBA00023125"/>
    </source>
</evidence>
<dbReference type="GO" id="GO:0009893">
    <property type="term" value="P:positive regulation of metabolic process"/>
    <property type="evidence" value="ECO:0007669"/>
    <property type="project" value="UniProtKB-ARBA"/>
</dbReference>
<evidence type="ECO:0000259" key="6">
    <source>
        <dbReference type="PROSITE" id="PS01124"/>
    </source>
</evidence>
<keyword evidence="2" id="KW-0805">Transcription regulation</keyword>
<evidence type="ECO:0000313" key="8">
    <source>
        <dbReference type="Proteomes" id="UP000317933"/>
    </source>
</evidence>
<dbReference type="PRINTS" id="PR00032">
    <property type="entry name" value="HTHARAC"/>
</dbReference>
<evidence type="ECO:0000313" key="7">
    <source>
        <dbReference type="EMBL" id="TPG74671.1"/>
    </source>
</evidence>
<dbReference type="AlphaFoldDB" id="A0A502HJ29"/>
<dbReference type="PROSITE" id="PS00041">
    <property type="entry name" value="HTH_ARAC_FAMILY_1"/>
    <property type="match status" value="1"/>
</dbReference>
<evidence type="ECO:0000256" key="2">
    <source>
        <dbReference type="ARBA" id="ARBA00023015"/>
    </source>
</evidence>
<protein>
    <submittedName>
        <fullName evidence="7">AraC family transcriptional regulator</fullName>
    </submittedName>
</protein>
<dbReference type="GO" id="GO:0005737">
    <property type="term" value="C:cytoplasm"/>
    <property type="evidence" value="ECO:0007669"/>
    <property type="project" value="UniProtKB-SubCell"/>
</dbReference>
<dbReference type="PROSITE" id="PS01124">
    <property type="entry name" value="HTH_ARAC_FAMILY_2"/>
    <property type="match status" value="1"/>
</dbReference>
<gene>
    <name evidence="7" type="ORF">EAH78_24280</name>
</gene>
<organism evidence="7 8">
    <name type="scientific">Pseudomonas arsenicoxydans</name>
    <dbReference type="NCBI Taxonomy" id="702115"/>
    <lineage>
        <taxon>Bacteria</taxon>
        <taxon>Pseudomonadati</taxon>
        <taxon>Pseudomonadota</taxon>
        <taxon>Gammaproteobacteria</taxon>
        <taxon>Pseudomonadales</taxon>
        <taxon>Pseudomonadaceae</taxon>
        <taxon>Pseudomonas</taxon>
    </lineage>
</organism>
<keyword evidence="3" id="KW-0238">DNA-binding</keyword>
<dbReference type="InterPro" id="IPR018062">
    <property type="entry name" value="HTH_AraC-typ_CS"/>
</dbReference>
<dbReference type="Pfam" id="PF12833">
    <property type="entry name" value="HTH_18"/>
    <property type="match status" value="1"/>
</dbReference>
<comment type="caution">
    <text evidence="7">The sequence shown here is derived from an EMBL/GenBank/DDBJ whole genome shotgun (WGS) entry which is preliminary data.</text>
</comment>
<evidence type="ECO:0000256" key="1">
    <source>
        <dbReference type="ARBA" id="ARBA00004496"/>
    </source>
</evidence>
<comment type="function">
    <text evidence="5">Regulatory protein of the TOL plasmid xyl operons. XylS activates the xylXYZLTEGFJQKIH operon required for the degradation of toluene, m-xylene and p-xylene.</text>
</comment>
<dbReference type="InterPro" id="IPR020449">
    <property type="entry name" value="Tscrpt_reg_AraC-type_HTH"/>
</dbReference>
<dbReference type="InterPro" id="IPR050204">
    <property type="entry name" value="AraC_XylS_family_regulators"/>
</dbReference>
<evidence type="ECO:0000256" key="5">
    <source>
        <dbReference type="ARBA" id="ARBA00037345"/>
    </source>
</evidence>
<reference evidence="7 8" key="1">
    <citation type="journal article" date="2019" name="Environ. Microbiol.">
        <title>Species interactions and distinct microbial communities in high Arctic permafrost affected cryosols are associated with the CH4 and CO2 gas fluxes.</title>
        <authorList>
            <person name="Altshuler I."/>
            <person name="Hamel J."/>
            <person name="Turney S."/>
            <person name="Magnuson E."/>
            <person name="Levesque R."/>
            <person name="Greer C."/>
            <person name="Whyte L.G."/>
        </authorList>
    </citation>
    <scope>NUCLEOTIDE SEQUENCE [LARGE SCALE GENOMIC DNA]</scope>
    <source>
        <strain evidence="7 8">E3</strain>
    </source>
</reference>
<dbReference type="GO" id="GO:0003700">
    <property type="term" value="F:DNA-binding transcription factor activity"/>
    <property type="evidence" value="ECO:0007669"/>
    <property type="project" value="InterPro"/>
</dbReference>
<dbReference type="Proteomes" id="UP000317933">
    <property type="component" value="Unassembled WGS sequence"/>
</dbReference>